<reference evidence="4" key="1">
    <citation type="submission" date="2019-10" db="EMBL/GenBank/DDBJ databases">
        <title>Streptomyces sp. nov., a novel actinobacterium isolated from alkaline environment.</title>
        <authorList>
            <person name="Golinska P."/>
        </authorList>
    </citation>
    <scope>NUCLEOTIDE SEQUENCE [LARGE SCALE GENOMIC DNA]</scope>
    <source>
        <strain evidence="4">DSM 42108</strain>
    </source>
</reference>
<evidence type="ECO:0000313" key="3">
    <source>
        <dbReference type="EMBL" id="MBB0228960.1"/>
    </source>
</evidence>
<evidence type="ECO:0000313" key="4">
    <source>
        <dbReference type="Proteomes" id="UP000530234"/>
    </source>
</evidence>
<dbReference type="InterPro" id="IPR023346">
    <property type="entry name" value="Lysozyme-like_dom_sf"/>
</dbReference>
<feature type="chain" id="PRO_5030509761" evidence="1">
    <location>
        <begin position="21"/>
        <end position="118"/>
    </location>
</feature>
<accession>A0A7W3T123</accession>
<organism evidence="3 4">
    <name type="scientific">Streptomyces calidiresistens</name>
    <dbReference type="NCBI Taxonomy" id="1485586"/>
    <lineage>
        <taxon>Bacteria</taxon>
        <taxon>Bacillati</taxon>
        <taxon>Actinomycetota</taxon>
        <taxon>Actinomycetes</taxon>
        <taxon>Kitasatosporales</taxon>
        <taxon>Streptomycetaceae</taxon>
        <taxon>Streptomyces</taxon>
    </lineage>
</organism>
<keyword evidence="1" id="KW-0732">Signal</keyword>
<dbReference type="Gene3D" id="1.10.530.10">
    <property type="match status" value="1"/>
</dbReference>
<feature type="domain" description="Transglycosylase SLT" evidence="2">
    <location>
        <begin position="40"/>
        <end position="107"/>
    </location>
</feature>
<keyword evidence="4" id="KW-1185">Reference proteome</keyword>
<dbReference type="EMBL" id="VKHS01000068">
    <property type="protein sequence ID" value="MBB0228960.1"/>
    <property type="molecule type" value="Genomic_DNA"/>
</dbReference>
<name>A0A7W3T123_9ACTN</name>
<comment type="caution">
    <text evidence="3">The sequence shown here is derived from an EMBL/GenBank/DDBJ whole genome shotgun (WGS) entry which is preliminary data.</text>
</comment>
<sequence>MAGAAVAGLGVLGVAGTAQAAPTTGAQDTAQRMIDDPAQYQCFANIVERESGWDHTATNPSSGAYGLMQALPAGKMASAGSDWQTNPNTQIEWGLQYMEERYGSPCGAWSFWQNNHWY</sequence>
<gene>
    <name evidence="3" type="ORF">FOE67_05375</name>
</gene>
<dbReference type="SUPFAM" id="SSF53955">
    <property type="entry name" value="Lysozyme-like"/>
    <property type="match status" value="1"/>
</dbReference>
<dbReference type="Proteomes" id="UP000530234">
    <property type="component" value="Unassembled WGS sequence"/>
</dbReference>
<feature type="signal peptide" evidence="1">
    <location>
        <begin position="1"/>
        <end position="20"/>
    </location>
</feature>
<dbReference type="AlphaFoldDB" id="A0A7W3T123"/>
<evidence type="ECO:0000259" key="2">
    <source>
        <dbReference type="Pfam" id="PF01464"/>
    </source>
</evidence>
<evidence type="ECO:0000256" key="1">
    <source>
        <dbReference type="SAM" id="SignalP"/>
    </source>
</evidence>
<dbReference type="Pfam" id="PF01464">
    <property type="entry name" value="SLT"/>
    <property type="match status" value="1"/>
</dbReference>
<protein>
    <submittedName>
        <fullName evidence="3">Transglycosylase SLT domain-containing protein</fullName>
    </submittedName>
</protein>
<proteinExistence type="predicted"/>
<dbReference type="InterPro" id="IPR008258">
    <property type="entry name" value="Transglycosylase_SLT_dom_1"/>
</dbReference>